<protein>
    <submittedName>
        <fullName evidence="1">Uncharacterized protein</fullName>
    </submittedName>
</protein>
<keyword evidence="2" id="KW-1185">Reference proteome</keyword>
<dbReference type="EMBL" id="BAABME010010469">
    <property type="protein sequence ID" value="GAA0179031.1"/>
    <property type="molecule type" value="Genomic_DNA"/>
</dbReference>
<dbReference type="AlphaFoldDB" id="A0AAV3RP33"/>
<gene>
    <name evidence="1" type="ORF">LIER_29919</name>
</gene>
<organism evidence="1 2">
    <name type="scientific">Lithospermum erythrorhizon</name>
    <name type="common">Purple gromwell</name>
    <name type="synonym">Lithospermum officinale var. erythrorhizon</name>
    <dbReference type="NCBI Taxonomy" id="34254"/>
    <lineage>
        <taxon>Eukaryota</taxon>
        <taxon>Viridiplantae</taxon>
        <taxon>Streptophyta</taxon>
        <taxon>Embryophyta</taxon>
        <taxon>Tracheophyta</taxon>
        <taxon>Spermatophyta</taxon>
        <taxon>Magnoliopsida</taxon>
        <taxon>eudicotyledons</taxon>
        <taxon>Gunneridae</taxon>
        <taxon>Pentapetalae</taxon>
        <taxon>asterids</taxon>
        <taxon>lamiids</taxon>
        <taxon>Boraginales</taxon>
        <taxon>Boraginaceae</taxon>
        <taxon>Boraginoideae</taxon>
        <taxon>Lithospermeae</taxon>
        <taxon>Lithospermum</taxon>
    </lineage>
</organism>
<accession>A0AAV3RP33</accession>
<reference evidence="1 2" key="1">
    <citation type="submission" date="2024-01" db="EMBL/GenBank/DDBJ databases">
        <title>The complete chloroplast genome sequence of Lithospermum erythrorhizon: insights into the phylogenetic relationship among Boraginaceae species and the maternal lineages of purple gromwells.</title>
        <authorList>
            <person name="Okada T."/>
            <person name="Watanabe K."/>
        </authorList>
    </citation>
    <scope>NUCLEOTIDE SEQUENCE [LARGE SCALE GENOMIC DNA]</scope>
</reference>
<name>A0AAV3RP33_LITER</name>
<dbReference type="PANTHER" id="PTHR48475:SF1">
    <property type="entry name" value="RNASE H TYPE-1 DOMAIN-CONTAINING PROTEIN"/>
    <property type="match status" value="1"/>
</dbReference>
<dbReference type="Proteomes" id="UP001454036">
    <property type="component" value="Unassembled WGS sequence"/>
</dbReference>
<dbReference type="PANTHER" id="PTHR48475">
    <property type="entry name" value="RIBONUCLEASE H"/>
    <property type="match status" value="1"/>
</dbReference>
<evidence type="ECO:0000313" key="2">
    <source>
        <dbReference type="Proteomes" id="UP001454036"/>
    </source>
</evidence>
<proteinExistence type="predicted"/>
<sequence length="158" mass="19058">MCTKLGIEHRFTPVCYLRYNGQVEPSLWDESSAPYRSFPPSIRKLGYEEGTNDERMKENFDFVDELRDRTLVRMQEQKQVMSRFYNRKVKNRQFGIWDLLLRLLQANQPKNRNKLNPKWEGPYRVRMVVGLGTYECKELSGKPIDHTWHEVYLKKYYV</sequence>
<comment type="caution">
    <text evidence="1">The sequence shown here is derived from an EMBL/GenBank/DDBJ whole genome shotgun (WGS) entry which is preliminary data.</text>
</comment>
<evidence type="ECO:0000313" key="1">
    <source>
        <dbReference type="EMBL" id="GAA0179031.1"/>
    </source>
</evidence>